<dbReference type="Gene3D" id="2.10.10.90">
    <property type="match status" value="1"/>
</dbReference>
<dbReference type="GO" id="GO:0004553">
    <property type="term" value="F:hydrolase activity, hydrolyzing O-glycosyl compounds"/>
    <property type="evidence" value="ECO:0007669"/>
    <property type="project" value="InterPro"/>
</dbReference>
<name>A0A8H4IKM5_9PEZI</name>
<evidence type="ECO:0000313" key="3">
    <source>
        <dbReference type="EMBL" id="KAF4305724.1"/>
    </source>
</evidence>
<dbReference type="EMBL" id="WWBZ02000082">
    <property type="protein sequence ID" value="KAF4300918.1"/>
    <property type="molecule type" value="Genomic_DNA"/>
</dbReference>
<feature type="region of interest" description="Disordered" evidence="1">
    <location>
        <begin position="74"/>
        <end position="104"/>
    </location>
</feature>
<gene>
    <name evidence="3" type="ORF">GTA08_BOTSDO07015</name>
    <name evidence="2" type="ORF">GTA08_BOTSDO11209</name>
</gene>
<dbReference type="SUPFAM" id="SSF51055">
    <property type="entry name" value="Carbohydrate binding domain"/>
    <property type="match status" value="1"/>
</dbReference>
<feature type="compositionally biased region" description="Basic and acidic residues" evidence="1">
    <location>
        <begin position="94"/>
        <end position="104"/>
    </location>
</feature>
<evidence type="ECO:0000313" key="2">
    <source>
        <dbReference type="EMBL" id="KAF4300918.1"/>
    </source>
</evidence>
<keyword evidence="4" id="KW-1185">Reference proteome</keyword>
<dbReference type="GO" id="GO:0005576">
    <property type="term" value="C:extracellular region"/>
    <property type="evidence" value="ECO:0007669"/>
    <property type="project" value="InterPro"/>
</dbReference>
<dbReference type="GO" id="GO:0005975">
    <property type="term" value="P:carbohydrate metabolic process"/>
    <property type="evidence" value="ECO:0007669"/>
    <property type="project" value="InterPro"/>
</dbReference>
<organism evidence="2 4">
    <name type="scientific">Botryosphaeria dothidea</name>
    <dbReference type="NCBI Taxonomy" id="55169"/>
    <lineage>
        <taxon>Eukaryota</taxon>
        <taxon>Fungi</taxon>
        <taxon>Dikarya</taxon>
        <taxon>Ascomycota</taxon>
        <taxon>Pezizomycotina</taxon>
        <taxon>Dothideomycetes</taxon>
        <taxon>Dothideomycetes incertae sedis</taxon>
        <taxon>Botryosphaeriales</taxon>
        <taxon>Botryosphaeriaceae</taxon>
        <taxon>Botryosphaeria</taxon>
    </lineage>
</organism>
<proteinExistence type="predicted"/>
<accession>A0A8H4IKM5</accession>
<sequence>MATETPAAPSSHSKPCSHCGALRDVLVRCQIDKSHAWVFICPGKCWRELSGGQIDGDDEHPNYRYGGMWKNKHDAVSAKKKKKSSKYQQLQDWRQGDGNDKKYTRNDRVLWNGKVWACRKTHLSRDTGTPDQEFGLWKEEGPVNADQGGANINVFEQSP</sequence>
<dbReference type="OrthoDB" id="537467at2759"/>
<protein>
    <submittedName>
        <fullName evidence="2">Uncharacterized protein</fullName>
    </submittedName>
</protein>
<dbReference type="Proteomes" id="UP000572817">
    <property type="component" value="Unassembled WGS sequence"/>
</dbReference>
<reference evidence="2 4" key="1">
    <citation type="submission" date="2020-04" db="EMBL/GenBank/DDBJ databases">
        <title>Genome Assembly and Annotation of Botryosphaeria dothidea sdau 11-99, a Latent Pathogen of Apple Fruit Ring Rot in China.</title>
        <authorList>
            <person name="Yu C."/>
            <person name="Diao Y."/>
            <person name="Lu Q."/>
            <person name="Zhao J."/>
            <person name="Cui S."/>
            <person name="Peng C."/>
            <person name="He B."/>
            <person name="Liu H."/>
        </authorList>
    </citation>
    <scope>NUCLEOTIDE SEQUENCE [LARGE SCALE GENOMIC DNA]</scope>
    <source>
        <strain evidence="4">sdau11-99</strain>
        <strain evidence="2">Sdau11-99</strain>
    </source>
</reference>
<dbReference type="InterPro" id="IPR036573">
    <property type="entry name" value="CBM_sf_5/12"/>
</dbReference>
<comment type="caution">
    <text evidence="2">The sequence shown here is derived from an EMBL/GenBank/DDBJ whole genome shotgun (WGS) entry which is preliminary data.</text>
</comment>
<dbReference type="AlphaFoldDB" id="A0A8H4IKM5"/>
<evidence type="ECO:0000313" key="4">
    <source>
        <dbReference type="Proteomes" id="UP000572817"/>
    </source>
</evidence>
<evidence type="ECO:0000256" key="1">
    <source>
        <dbReference type="SAM" id="MobiDB-lite"/>
    </source>
</evidence>
<dbReference type="GO" id="GO:0030246">
    <property type="term" value="F:carbohydrate binding"/>
    <property type="evidence" value="ECO:0007669"/>
    <property type="project" value="InterPro"/>
</dbReference>
<dbReference type="EMBL" id="WWBZ02000040">
    <property type="protein sequence ID" value="KAF4305724.1"/>
    <property type="molecule type" value="Genomic_DNA"/>
</dbReference>